<name>A0A7Z2ZLK6_9BACL</name>
<protein>
    <submittedName>
        <fullName evidence="1">Uncharacterized protein</fullName>
    </submittedName>
</protein>
<dbReference type="RefSeq" id="WP_169280290.1">
    <property type="nucleotide sequence ID" value="NZ_CP051680.1"/>
</dbReference>
<dbReference type="EMBL" id="CP051680">
    <property type="protein sequence ID" value="QJD84004.1"/>
    <property type="molecule type" value="Genomic_DNA"/>
</dbReference>
<dbReference type="KEGG" id="cheb:HH215_12965"/>
<proteinExistence type="predicted"/>
<organism evidence="1 2">
    <name type="scientific">Cohnella herbarum</name>
    <dbReference type="NCBI Taxonomy" id="2728023"/>
    <lineage>
        <taxon>Bacteria</taxon>
        <taxon>Bacillati</taxon>
        <taxon>Bacillota</taxon>
        <taxon>Bacilli</taxon>
        <taxon>Bacillales</taxon>
        <taxon>Paenibacillaceae</taxon>
        <taxon>Cohnella</taxon>
    </lineage>
</organism>
<evidence type="ECO:0000313" key="1">
    <source>
        <dbReference type="EMBL" id="QJD84004.1"/>
    </source>
</evidence>
<reference evidence="1 2" key="1">
    <citation type="submission" date="2020-04" db="EMBL/GenBank/DDBJ databases">
        <title>Genome sequencing of novel species.</title>
        <authorList>
            <person name="Heo J."/>
            <person name="Kim S.-J."/>
            <person name="Kim J.-S."/>
            <person name="Hong S.-B."/>
            <person name="Kwon S.-W."/>
        </authorList>
    </citation>
    <scope>NUCLEOTIDE SEQUENCE [LARGE SCALE GENOMIC DNA]</scope>
    <source>
        <strain evidence="1 2">MFER-1</strain>
    </source>
</reference>
<gene>
    <name evidence="1" type="ORF">HH215_12965</name>
</gene>
<dbReference type="Proteomes" id="UP000502248">
    <property type="component" value="Chromosome"/>
</dbReference>
<dbReference type="AlphaFoldDB" id="A0A7Z2ZLK6"/>
<keyword evidence="2" id="KW-1185">Reference proteome</keyword>
<evidence type="ECO:0000313" key="2">
    <source>
        <dbReference type="Proteomes" id="UP000502248"/>
    </source>
</evidence>
<sequence>MNIVTNEKMILDNALEKRIFDKKPTTTIRVLMKHYFSLGKNRKEVGELLENHMRNLAGYHPSKWDKTINAMIKTIAVQCHDLNDVDRIEVVQGELDKIVSLNDMKLERLAFVMLVYAKVKNRINPNNRGWVNQGSKLLLREAGVSKARNKDQLIYELVQRGFITPTHVVDREDIQVNFVMKLDEPRIVISDFREIVNYYLQWKAGGTSFVHCSECRLLFPKKSNNSKYCPTCKRSRELAWKRENMKRVRLSRVE</sequence>
<accession>A0A7Z2ZLK6</accession>